<keyword evidence="2" id="KW-1185">Reference proteome</keyword>
<dbReference type="GeneID" id="101693102"/>
<dbReference type="CTD" id="84329"/>
<reference evidence="3" key="1">
    <citation type="submission" date="2025-08" db="UniProtKB">
        <authorList>
            <consortium name="RefSeq"/>
        </authorList>
    </citation>
    <scope>IDENTIFICATION</scope>
    <source>
        <tissue evidence="3">Brain</tissue>
    </source>
</reference>
<dbReference type="AlphaFoldDB" id="A0A8U0RS73"/>
<accession>A0A8U0RS73</accession>
<feature type="region of interest" description="Disordered" evidence="1">
    <location>
        <begin position="82"/>
        <end position="248"/>
    </location>
</feature>
<protein>
    <submittedName>
        <fullName evidence="3">Voltage-gated hydrogen channel 1 isoform X6</fullName>
    </submittedName>
</protein>
<name>A0A8U0RS73_MUSPF</name>
<evidence type="ECO:0000313" key="2">
    <source>
        <dbReference type="Proteomes" id="UP000000715"/>
    </source>
</evidence>
<gene>
    <name evidence="3" type="primary">HVCN1</name>
</gene>
<evidence type="ECO:0000313" key="3">
    <source>
        <dbReference type="RefSeq" id="XP_044929665.1"/>
    </source>
</evidence>
<feature type="region of interest" description="Disordered" evidence="1">
    <location>
        <begin position="19"/>
        <end position="49"/>
    </location>
</feature>
<sequence length="270" mass="29161">METDSRTVPGMKCEQCWGTPGGEGHCRWPRKVRSPPEQGGSASRQEGALLWRGDLLPPFRSGPACRLRGWPCLQDILPTLQPLHGTYSAGDKQSHSEPPLRKPDRGATGHQAQPPPSAFGGEGSGPAPTPSRRRKEVVPSSHPFPLASLGPDSRDSRLAPTGGTFVHLQERRRPRHARAYGAGGGGGRGRAGDQQGDRRARARAPARGGAGWRRRISGQATCLGSPGRSRQSQNLHPDPERTGKWLPGMKRMISSQDLLTSYTCKDPCSR</sequence>
<dbReference type="RefSeq" id="XP_044929665.1">
    <property type="nucleotide sequence ID" value="XM_045073730.1"/>
</dbReference>
<proteinExistence type="predicted"/>
<dbReference type="Proteomes" id="UP000000715">
    <property type="component" value="Unplaced"/>
</dbReference>
<feature type="compositionally biased region" description="Polar residues" evidence="1">
    <location>
        <begin position="218"/>
        <end position="235"/>
    </location>
</feature>
<feature type="compositionally biased region" description="Basic and acidic residues" evidence="1">
    <location>
        <begin position="92"/>
        <end position="107"/>
    </location>
</feature>
<evidence type="ECO:0000256" key="1">
    <source>
        <dbReference type="SAM" id="MobiDB-lite"/>
    </source>
</evidence>
<organism evidence="2 3">
    <name type="scientific">Mustela putorius furo</name>
    <name type="common">European domestic ferret</name>
    <name type="synonym">Mustela furo</name>
    <dbReference type="NCBI Taxonomy" id="9669"/>
    <lineage>
        <taxon>Eukaryota</taxon>
        <taxon>Metazoa</taxon>
        <taxon>Chordata</taxon>
        <taxon>Craniata</taxon>
        <taxon>Vertebrata</taxon>
        <taxon>Euteleostomi</taxon>
        <taxon>Mammalia</taxon>
        <taxon>Eutheria</taxon>
        <taxon>Laurasiatheria</taxon>
        <taxon>Carnivora</taxon>
        <taxon>Caniformia</taxon>
        <taxon>Musteloidea</taxon>
        <taxon>Mustelidae</taxon>
        <taxon>Mustelinae</taxon>
        <taxon>Mustela</taxon>
    </lineage>
</organism>